<comment type="caution">
    <text evidence="2">The sequence shown here is derived from an EMBL/GenBank/DDBJ whole genome shotgun (WGS) entry which is preliminary data.</text>
</comment>
<dbReference type="InterPro" id="IPR008928">
    <property type="entry name" value="6-hairpin_glycosidase_sf"/>
</dbReference>
<evidence type="ECO:0000313" key="2">
    <source>
        <dbReference type="EMBL" id="MBO8475094.1"/>
    </source>
</evidence>
<protein>
    <submittedName>
        <fullName evidence="2">Glycoside hydrolase family 65 protein</fullName>
    </submittedName>
</protein>
<dbReference type="GO" id="GO:0005975">
    <property type="term" value="P:carbohydrate metabolic process"/>
    <property type="evidence" value="ECO:0007669"/>
    <property type="project" value="InterPro"/>
</dbReference>
<dbReference type="Proteomes" id="UP000823757">
    <property type="component" value="Unassembled WGS sequence"/>
</dbReference>
<keyword evidence="2" id="KW-0378">Hydrolase</keyword>
<dbReference type="GO" id="GO:0004553">
    <property type="term" value="F:hydrolase activity, hydrolyzing O-glycosyl compounds"/>
    <property type="evidence" value="ECO:0007669"/>
    <property type="project" value="TreeGrafter"/>
</dbReference>
<sequence>DMKNAEHVTEFAADGKVMVRYSFTALRNLPYSMLLRVEVTALEDAAVEFSNRMSVPEEYGAAERERKSYWIEGKGLNMLRTSAATARGRYDVAAASAFIIDDGLAVGADREPDGEGPAAEPVGFIRSGTSDEDILAFALKKGQTANFFLAASVCSTADFSDPWNETARQLVYIDRVSAAEILSGHRADWAELWKGDIEIEGDAEAQRAVRLALFSLYGSCREGSGLSISPMGLSSQGYNGHIFWDAEMWMFPPLLLLNHGIAGSMMDYRLDRMDAAAMRAMASGYDGVMFPWESDEFGEESTPVWALTGPMEHHITADVGIAAWNYWCVTGDMAWLQDKGWPLLRSVAEFCADRVRDNGDGTYSISGVVGADEYANNVTDNAFTNGAVSRALECAVKAAAICGAEVPPEWSSISRGLRILHDADGVTMEYDGYDGQQIKQADVNLLGYPLGIITDRAQLLRDLEYYESKVDPVDGPAMTWSIFCVQYARMGDAAKAEEMFDRCYRPFSRPPFGALAETPVSDNPYFMTAAGGLLQAVLNGFAGIEITDKGIVLVDSVLPSSWKRLTVTGLGPERKTVEVVAGNTGKEKQRRTSVL</sequence>
<feature type="non-terminal residue" evidence="2">
    <location>
        <position position="1"/>
    </location>
</feature>
<dbReference type="PANTHER" id="PTHR11051">
    <property type="entry name" value="GLYCOSYL HYDROLASE-RELATED"/>
    <property type="match status" value="1"/>
</dbReference>
<organism evidence="2 3">
    <name type="scientific">Candidatus Cryptobacteroides faecigallinarum</name>
    <dbReference type="NCBI Taxonomy" id="2840763"/>
    <lineage>
        <taxon>Bacteria</taxon>
        <taxon>Pseudomonadati</taxon>
        <taxon>Bacteroidota</taxon>
        <taxon>Bacteroidia</taxon>
        <taxon>Bacteroidales</taxon>
        <taxon>Candidatus Cryptobacteroides</taxon>
    </lineage>
</organism>
<dbReference type="EMBL" id="JADIMD010000111">
    <property type="protein sequence ID" value="MBO8475094.1"/>
    <property type="molecule type" value="Genomic_DNA"/>
</dbReference>
<dbReference type="InterPro" id="IPR005195">
    <property type="entry name" value="Glyco_hydro_65_M"/>
</dbReference>
<evidence type="ECO:0000259" key="1">
    <source>
        <dbReference type="Pfam" id="PF03632"/>
    </source>
</evidence>
<reference evidence="2" key="2">
    <citation type="journal article" date="2021" name="PeerJ">
        <title>Extensive microbial diversity within the chicken gut microbiome revealed by metagenomics and culture.</title>
        <authorList>
            <person name="Gilroy R."/>
            <person name="Ravi A."/>
            <person name="Getino M."/>
            <person name="Pursley I."/>
            <person name="Horton D.L."/>
            <person name="Alikhan N.F."/>
            <person name="Baker D."/>
            <person name="Gharbi K."/>
            <person name="Hall N."/>
            <person name="Watson M."/>
            <person name="Adriaenssens E.M."/>
            <person name="Foster-Nyarko E."/>
            <person name="Jarju S."/>
            <person name="Secka A."/>
            <person name="Antonio M."/>
            <person name="Oren A."/>
            <person name="Chaudhuri R.R."/>
            <person name="La Ragione R."/>
            <person name="Hildebrand F."/>
            <person name="Pallen M.J."/>
        </authorList>
    </citation>
    <scope>NUCLEOTIDE SEQUENCE</scope>
    <source>
        <strain evidence="2">B1-13419</strain>
    </source>
</reference>
<proteinExistence type="predicted"/>
<dbReference type="InterPro" id="IPR012341">
    <property type="entry name" value="6hp_glycosidase-like_sf"/>
</dbReference>
<gene>
    <name evidence="2" type="ORF">IAB91_07390</name>
</gene>
<dbReference type="Pfam" id="PF03632">
    <property type="entry name" value="Glyco_hydro_65m"/>
    <property type="match status" value="1"/>
</dbReference>
<accession>A0A9D9ILH3</accession>
<dbReference type="PANTHER" id="PTHR11051:SF8">
    <property type="entry name" value="PROTEIN-GLUCOSYLGALACTOSYLHYDROXYLYSINE GLUCOSIDASE"/>
    <property type="match status" value="1"/>
</dbReference>
<evidence type="ECO:0000313" key="3">
    <source>
        <dbReference type="Proteomes" id="UP000823757"/>
    </source>
</evidence>
<dbReference type="SUPFAM" id="SSF48208">
    <property type="entry name" value="Six-hairpin glycosidases"/>
    <property type="match status" value="1"/>
</dbReference>
<reference evidence="2" key="1">
    <citation type="submission" date="2020-10" db="EMBL/GenBank/DDBJ databases">
        <authorList>
            <person name="Gilroy R."/>
        </authorList>
    </citation>
    <scope>NUCLEOTIDE SEQUENCE</scope>
    <source>
        <strain evidence="2">B1-13419</strain>
    </source>
</reference>
<name>A0A9D9ILH3_9BACT</name>
<dbReference type="Gene3D" id="1.50.10.10">
    <property type="match status" value="1"/>
</dbReference>
<feature type="domain" description="Glycoside hydrolase family 65 central catalytic" evidence="1">
    <location>
        <begin position="210"/>
        <end position="405"/>
    </location>
</feature>
<dbReference type="AlphaFoldDB" id="A0A9D9ILH3"/>